<protein>
    <submittedName>
        <fullName evidence="1">Uncharacterized protein</fullName>
    </submittedName>
</protein>
<organism evidence="1 2">
    <name type="scientific">Calothrix parietina FACHB-288</name>
    <dbReference type="NCBI Taxonomy" id="2692896"/>
    <lineage>
        <taxon>Bacteria</taxon>
        <taxon>Bacillati</taxon>
        <taxon>Cyanobacteriota</taxon>
        <taxon>Cyanophyceae</taxon>
        <taxon>Nostocales</taxon>
        <taxon>Calotrichaceae</taxon>
        <taxon>Calothrix</taxon>
    </lineage>
</organism>
<proteinExistence type="predicted"/>
<name>A0ABR8A2Z3_9CYAN</name>
<dbReference type="RefSeq" id="WP_190541721.1">
    <property type="nucleotide sequence ID" value="NZ_CAWPNO010000051.1"/>
</dbReference>
<sequence length="45" mass="4994">MPNAPSGGAVVPLHPQEYAVSRRFQSLSDRLDIEFANCFAQECQL</sequence>
<dbReference type="Proteomes" id="UP000658514">
    <property type="component" value="Unassembled WGS sequence"/>
</dbReference>
<evidence type="ECO:0000313" key="2">
    <source>
        <dbReference type="Proteomes" id="UP000658514"/>
    </source>
</evidence>
<comment type="caution">
    <text evidence="1">The sequence shown here is derived from an EMBL/GenBank/DDBJ whole genome shotgun (WGS) entry which is preliminary data.</text>
</comment>
<gene>
    <name evidence="1" type="ORF">H6G24_01915</name>
</gene>
<keyword evidence="2" id="KW-1185">Reference proteome</keyword>
<reference evidence="1 2" key="1">
    <citation type="journal article" date="2020" name="ISME J.">
        <title>Comparative genomics reveals insights into cyanobacterial evolution and habitat adaptation.</title>
        <authorList>
            <person name="Chen M.Y."/>
            <person name="Teng W.K."/>
            <person name="Zhao L."/>
            <person name="Hu C.X."/>
            <person name="Zhou Y.K."/>
            <person name="Han B.P."/>
            <person name="Song L.R."/>
            <person name="Shu W.S."/>
        </authorList>
    </citation>
    <scope>NUCLEOTIDE SEQUENCE [LARGE SCALE GENOMIC DNA]</scope>
    <source>
        <strain evidence="1 2">FACHB-288</strain>
    </source>
</reference>
<evidence type="ECO:0000313" key="1">
    <source>
        <dbReference type="EMBL" id="MBD2194251.1"/>
    </source>
</evidence>
<dbReference type="EMBL" id="JACJQH010000002">
    <property type="protein sequence ID" value="MBD2194251.1"/>
    <property type="molecule type" value="Genomic_DNA"/>
</dbReference>
<accession>A0ABR8A2Z3</accession>